<evidence type="ECO:0000256" key="1">
    <source>
        <dbReference type="SAM" id="MobiDB-lite"/>
    </source>
</evidence>
<dbReference type="Proteomes" id="UP001066276">
    <property type="component" value="Chromosome 12"/>
</dbReference>
<feature type="compositionally biased region" description="Polar residues" evidence="1">
    <location>
        <begin position="7"/>
        <end position="28"/>
    </location>
</feature>
<comment type="caution">
    <text evidence="2">The sequence shown here is derived from an EMBL/GenBank/DDBJ whole genome shotgun (WGS) entry which is preliminary data.</text>
</comment>
<dbReference type="AlphaFoldDB" id="A0AAV7KXW1"/>
<sequence length="153" mass="16169">MAPGRGSTVSSPQPNQACGSTPLPSGTPTARRRVLRQYPVIEGPRVSPRPSIPGAPSARADRGKGLSRGPGCALRRSAAAPQLLARALLLLRERHSLAPRSPEHPGGASQCRESLQASPRPAARHFIGSRRRSAIRNVLALRHHGHGPPCASF</sequence>
<keyword evidence="3" id="KW-1185">Reference proteome</keyword>
<protein>
    <submittedName>
        <fullName evidence="2">Uncharacterized protein</fullName>
    </submittedName>
</protein>
<proteinExistence type="predicted"/>
<organism evidence="2 3">
    <name type="scientific">Pleurodeles waltl</name>
    <name type="common">Iberian ribbed newt</name>
    <dbReference type="NCBI Taxonomy" id="8319"/>
    <lineage>
        <taxon>Eukaryota</taxon>
        <taxon>Metazoa</taxon>
        <taxon>Chordata</taxon>
        <taxon>Craniata</taxon>
        <taxon>Vertebrata</taxon>
        <taxon>Euteleostomi</taxon>
        <taxon>Amphibia</taxon>
        <taxon>Batrachia</taxon>
        <taxon>Caudata</taxon>
        <taxon>Salamandroidea</taxon>
        <taxon>Salamandridae</taxon>
        <taxon>Pleurodelinae</taxon>
        <taxon>Pleurodeles</taxon>
    </lineage>
</organism>
<accession>A0AAV7KXW1</accession>
<reference evidence="2" key="1">
    <citation type="journal article" date="2022" name="bioRxiv">
        <title>Sequencing and chromosome-scale assembly of the giantPleurodeles waltlgenome.</title>
        <authorList>
            <person name="Brown T."/>
            <person name="Elewa A."/>
            <person name="Iarovenko S."/>
            <person name="Subramanian E."/>
            <person name="Araus A.J."/>
            <person name="Petzold A."/>
            <person name="Susuki M."/>
            <person name="Suzuki K.-i.T."/>
            <person name="Hayashi T."/>
            <person name="Toyoda A."/>
            <person name="Oliveira C."/>
            <person name="Osipova E."/>
            <person name="Leigh N.D."/>
            <person name="Simon A."/>
            <person name="Yun M.H."/>
        </authorList>
    </citation>
    <scope>NUCLEOTIDE SEQUENCE</scope>
    <source>
        <strain evidence="2">20211129_DDA</strain>
        <tissue evidence="2">Liver</tissue>
    </source>
</reference>
<name>A0AAV7KXW1_PLEWA</name>
<gene>
    <name evidence="2" type="ORF">NDU88_002075</name>
</gene>
<dbReference type="EMBL" id="JANPWB010000016">
    <property type="protein sequence ID" value="KAJ1081903.1"/>
    <property type="molecule type" value="Genomic_DNA"/>
</dbReference>
<feature type="region of interest" description="Disordered" evidence="1">
    <location>
        <begin position="1"/>
        <end position="73"/>
    </location>
</feature>
<evidence type="ECO:0000313" key="3">
    <source>
        <dbReference type="Proteomes" id="UP001066276"/>
    </source>
</evidence>
<feature type="region of interest" description="Disordered" evidence="1">
    <location>
        <begin position="96"/>
        <end position="124"/>
    </location>
</feature>
<evidence type="ECO:0000313" key="2">
    <source>
        <dbReference type="EMBL" id="KAJ1081903.1"/>
    </source>
</evidence>